<dbReference type="EMBL" id="JARKIE010000117">
    <property type="protein sequence ID" value="KAJ7681515.1"/>
    <property type="molecule type" value="Genomic_DNA"/>
</dbReference>
<proteinExistence type="inferred from homology"/>
<dbReference type="PANTHER" id="PTHR43364">
    <property type="entry name" value="NADH-SPECIFIC METHYLGLYOXAL REDUCTASE-RELATED"/>
    <property type="match status" value="1"/>
</dbReference>
<evidence type="ECO:0000256" key="1">
    <source>
        <dbReference type="ARBA" id="ARBA00022857"/>
    </source>
</evidence>
<sequence>MAFLAPAPPPPTKLGRYRQLAPRAAIHVSSLALGATSIGDKWAQFGMGAMDKESYFKLLDVYFDADGNHIDTANMYQDGSSEEFIGDWVEARGNRDQLVIAPKVRDGSTQHKNLYLGNNARSLKLSIEESLKKLKTNYIDIFYVHYWDLHTSVEEIMDSLHNLVIAGTVIYLGISDTPAWFVVKANEYAKANGKTP</sequence>
<dbReference type="SUPFAM" id="SSF51430">
    <property type="entry name" value="NAD(P)-linked oxidoreductase"/>
    <property type="match status" value="1"/>
</dbReference>
<dbReference type="InterPro" id="IPR050523">
    <property type="entry name" value="AKR_Detox_Biosynth"/>
</dbReference>
<protein>
    <submittedName>
        <fullName evidence="4">NADP-dependent oxidoreductase domain-containing protein</fullName>
    </submittedName>
</protein>
<organism evidence="4 5">
    <name type="scientific">Mycena rosella</name>
    <name type="common">Pink bonnet</name>
    <name type="synonym">Agaricus rosellus</name>
    <dbReference type="NCBI Taxonomy" id="1033263"/>
    <lineage>
        <taxon>Eukaryota</taxon>
        <taxon>Fungi</taxon>
        <taxon>Dikarya</taxon>
        <taxon>Basidiomycota</taxon>
        <taxon>Agaricomycotina</taxon>
        <taxon>Agaricomycetes</taxon>
        <taxon>Agaricomycetidae</taxon>
        <taxon>Agaricales</taxon>
        <taxon>Marasmiineae</taxon>
        <taxon>Mycenaceae</taxon>
        <taxon>Mycena</taxon>
    </lineage>
</organism>
<comment type="caution">
    <text evidence="4">The sequence shown here is derived from an EMBL/GenBank/DDBJ whole genome shotgun (WGS) entry which is preliminary data.</text>
</comment>
<name>A0AAD7DA20_MYCRO</name>
<feature type="domain" description="NADP-dependent oxidoreductase" evidence="3">
    <location>
        <begin position="31"/>
        <end position="187"/>
    </location>
</feature>
<dbReference type="Gene3D" id="3.20.20.100">
    <property type="entry name" value="NADP-dependent oxidoreductase domain"/>
    <property type="match status" value="1"/>
</dbReference>
<dbReference type="Pfam" id="PF00248">
    <property type="entry name" value="Aldo_ket_red"/>
    <property type="match status" value="1"/>
</dbReference>
<dbReference type="InterPro" id="IPR036812">
    <property type="entry name" value="NAD(P)_OxRdtase_dom_sf"/>
</dbReference>
<reference evidence="4" key="1">
    <citation type="submission" date="2023-03" db="EMBL/GenBank/DDBJ databases">
        <title>Massive genome expansion in bonnet fungi (Mycena s.s.) driven by repeated elements and novel gene families across ecological guilds.</title>
        <authorList>
            <consortium name="Lawrence Berkeley National Laboratory"/>
            <person name="Harder C.B."/>
            <person name="Miyauchi S."/>
            <person name="Viragh M."/>
            <person name="Kuo A."/>
            <person name="Thoen E."/>
            <person name="Andreopoulos B."/>
            <person name="Lu D."/>
            <person name="Skrede I."/>
            <person name="Drula E."/>
            <person name="Henrissat B."/>
            <person name="Morin E."/>
            <person name="Kohler A."/>
            <person name="Barry K."/>
            <person name="LaButti K."/>
            <person name="Morin E."/>
            <person name="Salamov A."/>
            <person name="Lipzen A."/>
            <person name="Mereny Z."/>
            <person name="Hegedus B."/>
            <person name="Baldrian P."/>
            <person name="Stursova M."/>
            <person name="Weitz H."/>
            <person name="Taylor A."/>
            <person name="Grigoriev I.V."/>
            <person name="Nagy L.G."/>
            <person name="Martin F."/>
            <person name="Kauserud H."/>
        </authorList>
    </citation>
    <scope>NUCLEOTIDE SEQUENCE</scope>
    <source>
        <strain evidence="4">CBHHK067</strain>
    </source>
</reference>
<evidence type="ECO:0000259" key="3">
    <source>
        <dbReference type="Pfam" id="PF00248"/>
    </source>
</evidence>
<keyword evidence="5" id="KW-1185">Reference proteome</keyword>
<gene>
    <name evidence="4" type="ORF">B0H17DRAFT_1205793</name>
</gene>
<accession>A0AAD7DA20</accession>
<comment type="similarity">
    <text evidence="2">Belongs to the aldo/keto reductase family. Aldo/keto reductase 2 subfamily.</text>
</comment>
<dbReference type="InterPro" id="IPR023210">
    <property type="entry name" value="NADP_OxRdtase_dom"/>
</dbReference>
<dbReference type="PANTHER" id="PTHR43364:SF7">
    <property type="entry name" value="NADP-DEPENDENT OXIDOREDUCTASE DOMAIN-CONTAINING PROTEIN-RELATED"/>
    <property type="match status" value="1"/>
</dbReference>
<evidence type="ECO:0000313" key="4">
    <source>
        <dbReference type="EMBL" id="KAJ7681515.1"/>
    </source>
</evidence>
<evidence type="ECO:0000256" key="2">
    <source>
        <dbReference type="ARBA" id="ARBA00038157"/>
    </source>
</evidence>
<evidence type="ECO:0000313" key="5">
    <source>
        <dbReference type="Proteomes" id="UP001221757"/>
    </source>
</evidence>
<dbReference type="AlphaFoldDB" id="A0AAD7DA20"/>
<keyword evidence="1" id="KW-0521">NADP</keyword>
<dbReference type="Proteomes" id="UP001221757">
    <property type="component" value="Unassembled WGS sequence"/>
</dbReference>